<accession>A0A9N9PG12</accession>
<dbReference type="EMBL" id="CAJVQA010040289">
    <property type="protein sequence ID" value="CAG8812883.1"/>
    <property type="molecule type" value="Genomic_DNA"/>
</dbReference>
<dbReference type="Proteomes" id="UP000789759">
    <property type="component" value="Unassembled WGS sequence"/>
</dbReference>
<evidence type="ECO:0000313" key="2">
    <source>
        <dbReference type="Proteomes" id="UP000789759"/>
    </source>
</evidence>
<evidence type="ECO:0000313" key="1">
    <source>
        <dbReference type="EMBL" id="CAG8812883.1"/>
    </source>
</evidence>
<protein>
    <submittedName>
        <fullName evidence="1">14386_t:CDS:1</fullName>
    </submittedName>
</protein>
<sequence length="49" mass="5761">KEKMQDCIAPNLLEQLNVDDIELSEIRSKKIQKIKKLVQITENESEDDF</sequence>
<keyword evidence="2" id="KW-1185">Reference proteome</keyword>
<proteinExistence type="predicted"/>
<reference evidence="1" key="1">
    <citation type="submission" date="2021-06" db="EMBL/GenBank/DDBJ databases">
        <authorList>
            <person name="Kallberg Y."/>
            <person name="Tangrot J."/>
            <person name="Rosling A."/>
        </authorList>
    </citation>
    <scope>NUCLEOTIDE SEQUENCE</scope>
    <source>
        <strain evidence="1">FL966</strain>
    </source>
</reference>
<organism evidence="1 2">
    <name type="scientific">Cetraspora pellucida</name>
    <dbReference type="NCBI Taxonomy" id="1433469"/>
    <lineage>
        <taxon>Eukaryota</taxon>
        <taxon>Fungi</taxon>
        <taxon>Fungi incertae sedis</taxon>
        <taxon>Mucoromycota</taxon>
        <taxon>Glomeromycotina</taxon>
        <taxon>Glomeromycetes</taxon>
        <taxon>Diversisporales</taxon>
        <taxon>Gigasporaceae</taxon>
        <taxon>Cetraspora</taxon>
    </lineage>
</organism>
<name>A0A9N9PG12_9GLOM</name>
<comment type="caution">
    <text evidence="1">The sequence shown here is derived from an EMBL/GenBank/DDBJ whole genome shotgun (WGS) entry which is preliminary data.</text>
</comment>
<dbReference type="AlphaFoldDB" id="A0A9N9PG12"/>
<gene>
    <name evidence="1" type="ORF">CPELLU_LOCUS18841</name>
</gene>
<feature type="non-terminal residue" evidence="1">
    <location>
        <position position="1"/>
    </location>
</feature>